<comment type="caution">
    <text evidence="1">The sequence shown here is derived from an EMBL/GenBank/DDBJ whole genome shotgun (WGS) entry which is preliminary data.</text>
</comment>
<reference evidence="1" key="1">
    <citation type="journal article" date="2014" name="Front. Microbiol.">
        <title>High frequency of phylogenetically diverse reductive dehalogenase-homologous genes in deep subseafloor sedimentary metagenomes.</title>
        <authorList>
            <person name="Kawai M."/>
            <person name="Futagami T."/>
            <person name="Toyoda A."/>
            <person name="Takaki Y."/>
            <person name="Nishi S."/>
            <person name="Hori S."/>
            <person name="Arai W."/>
            <person name="Tsubouchi T."/>
            <person name="Morono Y."/>
            <person name="Uchiyama I."/>
            <person name="Ito T."/>
            <person name="Fujiyama A."/>
            <person name="Inagaki F."/>
            <person name="Takami H."/>
        </authorList>
    </citation>
    <scope>NUCLEOTIDE SEQUENCE</scope>
    <source>
        <strain evidence="1">Expedition CK06-06</strain>
    </source>
</reference>
<gene>
    <name evidence="1" type="ORF">S06H3_63100</name>
</gene>
<organism evidence="1">
    <name type="scientific">marine sediment metagenome</name>
    <dbReference type="NCBI Taxonomy" id="412755"/>
    <lineage>
        <taxon>unclassified sequences</taxon>
        <taxon>metagenomes</taxon>
        <taxon>ecological metagenomes</taxon>
    </lineage>
</organism>
<protein>
    <submittedName>
        <fullName evidence="1">Uncharacterized protein</fullName>
    </submittedName>
</protein>
<proteinExistence type="predicted"/>
<name>X1PDR2_9ZZZZ</name>
<sequence length="47" mass="5451">MLIFDLAKAYEAPIKEVLEQAGWPQLLLMGIDEELMQEAKRYLKNSL</sequence>
<dbReference type="EMBL" id="BARV01041781">
    <property type="protein sequence ID" value="GAI53958.1"/>
    <property type="molecule type" value="Genomic_DNA"/>
</dbReference>
<accession>X1PDR2</accession>
<evidence type="ECO:0000313" key="1">
    <source>
        <dbReference type="EMBL" id="GAI53958.1"/>
    </source>
</evidence>
<dbReference type="AlphaFoldDB" id="X1PDR2"/>